<dbReference type="InterPro" id="IPR029058">
    <property type="entry name" value="AB_hydrolase_fold"/>
</dbReference>
<dbReference type="EMBL" id="FNFB01000011">
    <property type="protein sequence ID" value="SDK76182.1"/>
    <property type="molecule type" value="Genomic_DNA"/>
</dbReference>
<proteinExistence type="predicted"/>
<evidence type="ECO:0008006" key="3">
    <source>
        <dbReference type="Google" id="ProtNLM"/>
    </source>
</evidence>
<gene>
    <name evidence="1" type="ORF">SAMN05421874_1117</name>
</gene>
<dbReference type="RefSeq" id="WP_218129060.1">
    <property type="nucleotide sequence ID" value="NZ_FNFB01000011.1"/>
</dbReference>
<accession>A0A1G9EJ51</accession>
<reference evidence="1 2" key="1">
    <citation type="submission" date="2016-10" db="EMBL/GenBank/DDBJ databases">
        <authorList>
            <person name="de Groot N.N."/>
        </authorList>
    </citation>
    <scope>NUCLEOTIDE SEQUENCE [LARGE SCALE GENOMIC DNA]</scope>
    <source>
        <strain evidence="1 2">CGMCC 4.5681</strain>
    </source>
</reference>
<dbReference type="STRING" id="683260.SAMN05421874_1117"/>
<evidence type="ECO:0000313" key="1">
    <source>
        <dbReference type="EMBL" id="SDK76182.1"/>
    </source>
</evidence>
<name>A0A1G9EJ51_9ACTN</name>
<organism evidence="1 2">
    <name type="scientific">Nonomuraea maritima</name>
    <dbReference type="NCBI Taxonomy" id="683260"/>
    <lineage>
        <taxon>Bacteria</taxon>
        <taxon>Bacillati</taxon>
        <taxon>Actinomycetota</taxon>
        <taxon>Actinomycetes</taxon>
        <taxon>Streptosporangiales</taxon>
        <taxon>Streptosporangiaceae</taxon>
        <taxon>Nonomuraea</taxon>
    </lineage>
</organism>
<sequence>MTGSGVPAEAAAEMVAALDEVMSACILGLYRSAVPNAHAGWGALAQAATPAPGLILVPADDRVDDEERSRQVADRLRARVAVLDGMNHWWMYDRTGKVASVLEGFWATAG</sequence>
<dbReference type="Proteomes" id="UP000198683">
    <property type="component" value="Unassembled WGS sequence"/>
</dbReference>
<evidence type="ECO:0000313" key="2">
    <source>
        <dbReference type="Proteomes" id="UP000198683"/>
    </source>
</evidence>
<dbReference type="AlphaFoldDB" id="A0A1G9EJ51"/>
<protein>
    <recommendedName>
        <fullName evidence="3">Alpha/beta hydrolase family protein</fullName>
    </recommendedName>
</protein>
<dbReference type="SUPFAM" id="SSF53474">
    <property type="entry name" value="alpha/beta-Hydrolases"/>
    <property type="match status" value="1"/>
</dbReference>
<keyword evidence="2" id="KW-1185">Reference proteome</keyword>
<dbReference type="Gene3D" id="3.40.50.1820">
    <property type="entry name" value="alpha/beta hydrolase"/>
    <property type="match status" value="1"/>
</dbReference>